<dbReference type="Gene3D" id="1.10.1780.10">
    <property type="entry name" value="Clp, N-terminal domain"/>
    <property type="match status" value="1"/>
</dbReference>
<proteinExistence type="inferred from homology"/>
<dbReference type="InterPro" id="IPR051650">
    <property type="entry name" value="SL_signaling_regulator"/>
</dbReference>
<evidence type="ECO:0000313" key="6">
    <source>
        <dbReference type="EMBL" id="KAJ0962327.1"/>
    </source>
</evidence>
<keyword evidence="7" id="KW-1185">Reference proteome</keyword>
<dbReference type="PROSITE" id="PS51903">
    <property type="entry name" value="CLP_R"/>
    <property type="match status" value="1"/>
</dbReference>
<feature type="region of interest" description="Disordered" evidence="4">
    <location>
        <begin position="554"/>
        <end position="582"/>
    </location>
</feature>
<dbReference type="SUPFAM" id="SSF81923">
    <property type="entry name" value="Double Clp-N motif"/>
    <property type="match status" value="1"/>
</dbReference>
<name>A0A9D5H3U8_9LILI</name>
<comment type="similarity">
    <text evidence="1">Belongs to the ClpA/ClpB family.</text>
</comment>
<dbReference type="Proteomes" id="UP001085076">
    <property type="component" value="Miscellaneous, Linkage group lg10"/>
</dbReference>
<evidence type="ECO:0000256" key="1">
    <source>
        <dbReference type="ARBA" id="ARBA00008675"/>
    </source>
</evidence>
<organism evidence="6 7">
    <name type="scientific">Dioscorea zingiberensis</name>
    <dbReference type="NCBI Taxonomy" id="325984"/>
    <lineage>
        <taxon>Eukaryota</taxon>
        <taxon>Viridiplantae</taxon>
        <taxon>Streptophyta</taxon>
        <taxon>Embryophyta</taxon>
        <taxon>Tracheophyta</taxon>
        <taxon>Spermatophyta</taxon>
        <taxon>Magnoliopsida</taxon>
        <taxon>Liliopsida</taxon>
        <taxon>Dioscoreales</taxon>
        <taxon>Dioscoreaceae</taxon>
        <taxon>Dioscorea</taxon>
    </lineage>
</organism>
<dbReference type="InterPro" id="IPR036628">
    <property type="entry name" value="Clp_N_dom_sf"/>
</dbReference>
<dbReference type="InterPro" id="IPR058680">
    <property type="entry name" value="NBD_SMAX1-like"/>
</dbReference>
<accession>A0A9D5H3U8</accession>
<dbReference type="InterPro" id="IPR004176">
    <property type="entry name" value="Clp_R_N"/>
</dbReference>
<sequence length="944" mass="106599">MRTGIVQQALTPEAASALKHSLNLAKRRGHAQVTPLHVATTLLTSTSTSSKDTTNLLRRACLHSHPLHCRALELCFNVALNRLPSIPPPSSNSLVPLNEPSLSNSLIAALKRAQAHQRRNSIELQQQQQQHQQQQQLQEQPLLAIKVELEQLIISILDDPSVSRVMREAGFSSTSVKANVEEFCSASVYGELYSYSQFLRNHFSRPPFQSQEEDLNVVMEVMSRKQSRRRNIVLVGDSVLKTEWLVAEVMERVRRSQVPDELKSSQFIKLQISHSHLINMSTNEVEMTVFDLRRKMASLLIDGNVIIYVGDLIWVVGEEVSEGGPNRYSALDHLVQEVGRLLSEMRSCNKVWLMAVASYQTYMRCQKRQPSLETQWGLHAVVVPSGGLGLSLEAPSGKDSAFTMLNGSHYQMDGLKIFNVEEQDRLICCSGRDSNYDQAEASIFRFGNLGEKMNIGTGSTSMPYWLHTRRPDNYDKGALLGMKRKWSELGQAHHHAQYDHTYHPSMFSQSLAEKRYAYASRHPWWSSSFPYNQDNVILEAQPITFPESTQELISVASPSQNASSACKERNEMKPKLSGSNNARNTKVRTTLALASPLFSDSATSDSQRVELLADPQKLCEHLRGSIPWQSDIIPSIVESLFDSISIEKKWTCLLIRGADQIGKRRLAKAISEIVYESTESLVHINMKKTTNVALPSAKTIFETLKKDPKRVILIEHVDQADTDFLESLAKNLKQPSFEGPTIFILTTASSSITTRMEEEAVNGNLIKVLEMRMQLEEQGEELGNKSKKLRLEKTDLDLNISAEEDDSGLTQEMEDRGVALPVDFLELISLNFTFNARTDWSQRVMEGFSMKLHRAFEDARSERGERGWWFSVDQRVLEGLVEASDMLMEIFFEEWLTEVFQKSLLLFKKGGKVRLSMEGKEGNVLEDGFEGSLLPNRIHVELVE</sequence>
<evidence type="ECO:0000313" key="7">
    <source>
        <dbReference type="Proteomes" id="UP001085076"/>
    </source>
</evidence>
<evidence type="ECO:0000256" key="3">
    <source>
        <dbReference type="PROSITE-ProRule" id="PRU01251"/>
    </source>
</evidence>
<feature type="domain" description="Clp R" evidence="5">
    <location>
        <begin position="6"/>
        <end position="191"/>
    </location>
</feature>
<dbReference type="Pfam" id="PF23569">
    <property type="entry name" value="NBD_SMAX1"/>
    <property type="match status" value="1"/>
</dbReference>
<keyword evidence="2 3" id="KW-0677">Repeat</keyword>
<dbReference type="InterPro" id="IPR027417">
    <property type="entry name" value="P-loop_NTPase"/>
</dbReference>
<dbReference type="SUPFAM" id="SSF52540">
    <property type="entry name" value="P-loop containing nucleoside triphosphate hydrolases"/>
    <property type="match status" value="1"/>
</dbReference>
<reference evidence="6" key="1">
    <citation type="submission" date="2021-03" db="EMBL/GenBank/DDBJ databases">
        <authorList>
            <person name="Li Z."/>
            <person name="Yang C."/>
        </authorList>
    </citation>
    <scope>NUCLEOTIDE SEQUENCE</scope>
    <source>
        <strain evidence="6">Dzin_1.0</strain>
        <tissue evidence="6">Leaf</tissue>
    </source>
</reference>
<dbReference type="AlphaFoldDB" id="A0A9D5H3U8"/>
<protein>
    <recommendedName>
        <fullName evidence="5">Clp R domain-containing protein</fullName>
    </recommendedName>
</protein>
<dbReference type="OrthoDB" id="1872342at2759"/>
<dbReference type="EMBL" id="JAGGNH010000010">
    <property type="protein sequence ID" value="KAJ0962327.1"/>
    <property type="molecule type" value="Genomic_DNA"/>
</dbReference>
<reference evidence="6" key="2">
    <citation type="journal article" date="2022" name="Hortic Res">
        <title>The genome of Dioscorea zingiberensis sheds light on the biosynthesis, origin and evolution of the medicinally important diosgenin saponins.</title>
        <authorList>
            <person name="Li Y."/>
            <person name="Tan C."/>
            <person name="Li Z."/>
            <person name="Guo J."/>
            <person name="Li S."/>
            <person name="Chen X."/>
            <person name="Wang C."/>
            <person name="Dai X."/>
            <person name="Yang H."/>
            <person name="Song W."/>
            <person name="Hou L."/>
            <person name="Xu J."/>
            <person name="Tong Z."/>
            <person name="Xu A."/>
            <person name="Yuan X."/>
            <person name="Wang W."/>
            <person name="Yang Q."/>
            <person name="Chen L."/>
            <person name="Sun Z."/>
            <person name="Wang K."/>
            <person name="Pan B."/>
            <person name="Chen J."/>
            <person name="Bao Y."/>
            <person name="Liu F."/>
            <person name="Qi X."/>
            <person name="Gang D.R."/>
            <person name="Wen J."/>
            <person name="Li J."/>
        </authorList>
    </citation>
    <scope>NUCLEOTIDE SEQUENCE</scope>
    <source>
        <strain evidence="6">Dzin_1.0</strain>
    </source>
</reference>
<dbReference type="PANTHER" id="PTHR43572:SF3">
    <property type="entry name" value="PROTEIN SMAX1-LIKE 5"/>
    <property type="match status" value="1"/>
</dbReference>
<gene>
    <name evidence="6" type="ORF">J5N97_030155</name>
</gene>
<feature type="compositionally biased region" description="Polar residues" evidence="4">
    <location>
        <begin position="554"/>
        <end position="564"/>
    </location>
</feature>
<comment type="caution">
    <text evidence="6">The sequence shown here is derived from an EMBL/GenBank/DDBJ whole genome shotgun (WGS) entry which is preliminary data.</text>
</comment>
<evidence type="ECO:0000256" key="2">
    <source>
        <dbReference type="ARBA" id="ARBA00022737"/>
    </source>
</evidence>
<evidence type="ECO:0000256" key="4">
    <source>
        <dbReference type="SAM" id="MobiDB-lite"/>
    </source>
</evidence>
<dbReference type="Gene3D" id="3.40.50.300">
    <property type="entry name" value="P-loop containing nucleotide triphosphate hydrolases"/>
    <property type="match status" value="2"/>
</dbReference>
<evidence type="ECO:0000259" key="5">
    <source>
        <dbReference type="PROSITE" id="PS51903"/>
    </source>
</evidence>
<dbReference type="PANTHER" id="PTHR43572">
    <property type="entry name" value="CHAPERONE PROTEIN CLPD, CHLOROPLASTIC"/>
    <property type="match status" value="1"/>
</dbReference>